<feature type="transmembrane region" description="Helical" evidence="7">
    <location>
        <begin position="76"/>
        <end position="102"/>
    </location>
</feature>
<dbReference type="Pfam" id="PF02417">
    <property type="entry name" value="Chromate_transp"/>
    <property type="match status" value="2"/>
</dbReference>
<organism evidence="8 9">
    <name type="scientific">Saccharothrix yanglingensis</name>
    <dbReference type="NCBI Taxonomy" id="659496"/>
    <lineage>
        <taxon>Bacteria</taxon>
        <taxon>Bacillati</taxon>
        <taxon>Actinomycetota</taxon>
        <taxon>Actinomycetes</taxon>
        <taxon>Pseudonocardiales</taxon>
        <taxon>Pseudonocardiaceae</taxon>
        <taxon>Saccharothrix</taxon>
    </lineage>
</organism>
<keyword evidence="9" id="KW-1185">Reference proteome</keyword>
<evidence type="ECO:0000256" key="7">
    <source>
        <dbReference type="SAM" id="Phobius"/>
    </source>
</evidence>
<dbReference type="InterPro" id="IPR014047">
    <property type="entry name" value="Chr_Tranpt_l_chain"/>
</dbReference>
<comment type="caution">
    <text evidence="8">The sequence shown here is derived from an EMBL/GenBank/DDBJ whole genome shotgun (WGS) entry which is preliminary data.</text>
</comment>
<gene>
    <name evidence="8" type="ORF">CKY47_21315</name>
</gene>
<feature type="transmembrane region" description="Helical" evidence="7">
    <location>
        <begin position="341"/>
        <end position="374"/>
    </location>
</feature>
<dbReference type="InterPro" id="IPR003370">
    <property type="entry name" value="Chromate_transpt"/>
</dbReference>
<evidence type="ECO:0000256" key="6">
    <source>
        <dbReference type="ARBA" id="ARBA00023136"/>
    </source>
</evidence>
<evidence type="ECO:0000313" key="9">
    <source>
        <dbReference type="Proteomes" id="UP001225605"/>
    </source>
</evidence>
<reference evidence="8 9" key="1">
    <citation type="submission" date="2017-06" db="EMBL/GenBank/DDBJ databases">
        <title>Cultured bacterium strain Saccharothrix yanglingensis Hhs.015.</title>
        <authorList>
            <person name="Xia Y."/>
        </authorList>
    </citation>
    <scope>NUCLEOTIDE SEQUENCE [LARGE SCALE GENOMIC DNA]</scope>
    <source>
        <strain evidence="8 9">Hhs.015</strain>
    </source>
</reference>
<comment type="subcellular location">
    <subcellularLocation>
        <location evidence="1">Cell membrane</location>
        <topology evidence="1">Multi-pass membrane protein</topology>
    </subcellularLocation>
</comment>
<dbReference type="Proteomes" id="UP001225605">
    <property type="component" value="Unassembled WGS sequence"/>
</dbReference>
<dbReference type="NCBIfam" id="TIGR00937">
    <property type="entry name" value="2A51"/>
    <property type="match status" value="1"/>
</dbReference>
<evidence type="ECO:0000256" key="3">
    <source>
        <dbReference type="ARBA" id="ARBA00022475"/>
    </source>
</evidence>
<dbReference type="EMBL" id="NSDM01000009">
    <property type="protein sequence ID" value="MDQ2586486.1"/>
    <property type="molecule type" value="Genomic_DNA"/>
</dbReference>
<sequence>MTRVGLGAIAREWGRIGCVGFGGPPAHVALLRDLCVTRRGWLTEREFEDGVAVTNLLPGPASTQLAILCAWRLRGVAGAVLGGVCFIVPGLVLILALAALFLADDAPAWVLGAAAGAGAAVPAVAVHAAWGLVPGSWRRAADGRAARSRWALYLVVGGVAAAVTGPWLVLVLLVAGTVEVGARTSDGDRRTAWPVVLALPAVGGGFGAVAWVAAKVGALSYGGGFVIIPMMRQDAVHTYGWMTDAQFLNAVALGQITPGPVVQTVAVVGYAAAGLGGGLLAAFVAFAPSFAMVVAVGPRLERLRDDARAQAFLTGAGAAAIGAIGGSTVPLAWSLHQPWQFAVLGAALLWLLALKRGVVSALLVSGAVGVLVAVL</sequence>
<feature type="transmembrane region" description="Helical" evidence="7">
    <location>
        <begin position="195"/>
        <end position="228"/>
    </location>
</feature>
<dbReference type="RefSeq" id="WP_306747736.1">
    <property type="nucleotide sequence ID" value="NZ_NSDM01000009.1"/>
</dbReference>
<feature type="transmembrane region" description="Helical" evidence="7">
    <location>
        <begin position="150"/>
        <end position="175"/>
    </location>
</feature>
<evidence type="ECO:0000256" key="2">
    <source>
        <dbReference type="ARBA" id="ARBA00005262"/>
    </source>
</evidence>
<dbReference type="PANTHER" id="PTHR33567">
    <property type="entry name" value="CHROMATE ION TRANSPORTER (EUROFUNG)"/>
    <property type="match status" value="1"/>
</dbReference>
<comment type="similarity">
    <text evidence="2">Belongs to the chromate ion transporter (CHR) (TC 2.A.51) family.</text>
</comment>
<keyword evidence="6 7" id="KW-0472">Membrane</keyword>
<evidence type="ECO:0000256" key="1">
    <source>
        <dbReference type="ARBA" id="ARBA00004651"/>
    </source>
</evidence>
<evidence type="ECO:0000256" key="4">
    <source>
        <dbReference type="ARBA" id="ARBA00022692"/>
    </source>
</evidence>
<proteinExistence type="inferred from homology"/>
<accession>A0ABU0X2X5</accession>
<keyword evidence="5 7" id="KW-1133">Transmembrane helix</keyword>
<feature type="transmembrane region" description="Helical" evidence="7">
    <location>
        <begin position="312"/>
        <end position="335"/>
    </location>
</feature>
<protein>
    <submittedName>
        <fullName evidence="8">Chromate transporter</fullName>
    </submittedName>
</protein>
<dbReference type="PIRSF" id="PIRSF004810">
    <property type="entry name" value="ChrA"/>
    <property type="match status" value="1"/>
</dbReference>
<evidence type="ECO:0000313" key="8">
    <source>
        <dbReference type="EMBL" id="MDQ2586486.1"/>
    </source>
</evidence>
<feature type="transmembrane region" description="Helical" evidence="7">
    <location>
        <begin position="279"/>
        <end position="300"/>
    </location>
</feature>
<keyword evidence="4 7" id="KW-0812">Transmembrane</keyword>
<feature type="transmembrane region" description="Helical" evidence="7">
    <location>
        <begin position="248"/>
        <end position="273"/>
    </location>
</feature>
<evidence type="ECO:0000256" key="5">
    <source>
        <dbReference type="ARBA" id="ARBA00022989"/>
    </source>
</evidence>
<dbReference type="PANTHER" id="PTHR33567:SF3">
    <property type="entry name" value="CHROMATE ION TRANSPORTER (EUROFUNG)"/>
    <property type="match status" value="1"/>
</dbReference>
<feature type="transmembrane region" description="Helical" evidence="7">
    <location>
        <begin position="108"/>
        <end position="130"/>
    </location>
</feature>
<keyword evidence="3" id="KW-1003">Cell membrane</keyword>
<name>A0ABU0X2X5_9PSEU</name>